<keyword evidence="2" id="KW-1185">Reference proteome</keyword>
<evidence type="ECO:0000313" key="1">
    <source>
        <dbReference type="EMBL" id="ARR28836.1"/>
    </source>
</evidence>
<sequence>MAGLLAKRMFGFNEDVEMMELYNKHFTQFGELRGKPDELVAITYDVDGTFSETVKSLLIDPLYPDYETWADWKADWKRVLAMLRVMWTLIMDRTNYPESVYKNAASAYYFLDESLGSMGYFKTMGIHAEPIGHLLRGGDEKIRSLIAFFMCYNPVARTEDFWSMVPELIEGDGLVNEMNILSAIEFPTHVLPLPKLYLFILKVFGRTLGSQILRYIENCVPKDESAPFAEKIGKKEFVVRINEIPDPIPDRIVPAALMLGMRFNHLAARHEFEDTLPLELEAQFAWEVQFDVAVSAYDHYQPNRDDYPQRALLEYLVALSLLPPSDMSRLFTDPGWGLEPLKVTIRDNSGKEIEWVGGNTMRPIFFQLCPHLSKYYRANERNSYIYDAAFADAYHDYLRTTINEHDKVNCVAQIASTWI</sequence>
<reference evidence="1" key="1">
    <citation type="journal article" date="2017" name="Vet. Pathol.">
        <title>Ranid Herpesvirus 3 and Proliferative Dermatitis in Free-Ranging Wild Common Frogs (Rana Temporaria).</title>
        <authorList>
            <person name="Origgi F.C."/>
            <person name="Schmidt B.R."/>
            <person name="Lohmann P."/>
            <person name="Otten P."/>
            <person name="Akdesir E."/>
            <person name="Gaschen V."/>
            <person name="Aguilar-Bultet L."/>
            <person name="Wahli T."/>
            <person name="Sattler U."/>
            <person name="Stoffel M.H."/>
        </authorList>
    </citation>
    <scope>NUCLEOTIDE SEQUENCE [LARGE SCALE GENOMIC DNA]</scope>
    <source>
        <strain evidence="1">FO1_2015</strain>
    </source>
</reference>
<dbReference type="GeneID" id="32878170"/>
<name>A0A1X9T561_9VIRU</name>
<protein>
    <submittedName>
        <fullName evidence="1">Bromodomain-like motif protein</fullName>
    </submittedName>
</protein>
<accession>A0A1X9T561</accession>
<evidence type="ECO:0000313" key="2">
    <source>
        <dbReference type="Proteomes" id="UP000203507"/>
    </source>
</evidence>
<dbReference type="KEGG" id="vg:32878170"/>
<dbReference type="EMBL" id="KX832224">
    <property type="protein sequence ID" value="ARR28836.1"/>
    <property type="molecule type" value="Genomic_DNA"/>
</dbReference>
<dbReference type="RefSeq" id="YP_009362345.1">
    <property type="nucleotide sequence ID" value="NC_034618.1"/>
</dbReference>
<proteinExistence type="predicted"/>
<dbReference type="Proteomes" id="UP000203507">
    <property type="component" value="Segment"/>
</dbReference>
<organism evidence="1">
    <name type="scientific">Ranid herpesvirus 3</name>
    <dbReference type="NCBI Taxonomy" id="1987509"/>
    <lineage>
        <taxon>Viruses</taxon>
        <taxon>Duplodnaviria</taxon>
        <taxon>Heunggongvirae</taxon>
        <taxon>Peploviricota</taxon>
        <taxon>Herviviricetes</taxon>
        <taxon>Herpesvirales</taxon>
        <taxon>Alloherpesviridae</taxon>
        <taxon>Batravirus</taxon>
        <taxon>Batravirus ranidallo3</taxon>
    </lineage>
</organism>